<dbReference type="OMA" id="XDDSADE"/>
<dbReference type="AlphaFoldDB" id="A0A974DT14"/>
<proteinExistence type="predicted"/>
<evidence type="ECO:0000256" key="6">
    <source>
        <dbReference type="ARBA" id="ARBA00023319"/>
    </source>
</evidence>
<dbReference type="PANTHER" id="PTHR19256:SF65">
    <property type="entry name" value="T CELL RECEPTOR GAMMA CONSTANT 1-RELATED"/>
    <property type="match status" value="1"/>
</dbReference>
<dbReference type="EMBL" id="CM004467">
    <property type="protein sequence ID" value="OCT97584.1"/>
    <property type="molecule type" value="Genomic_DNA"/>
</dbReference>
<evidence type="ECO:0000313" key="9">
    <source>
        <dbReference type="EMBL" id="OCT97584.1"/>
    </source>
</evidence>
<name>A0A974DT14_XENLA</name>
<sequence>MSSVLVTYCLLLWITYAESQTLSLTPSNNAVNLGERATFSCNVGAKDGERVHLFKQIPGNAPQLILYNHHSFTSPRYGPGISTDRYTATINAAATEYQFIIKKADTADTAHYYCVKWVGSISEYHSDKEFDKNWPQKVLKEYGTV</sequence>
<gene>
    <name evidence="9" type="ORF">XELAEV_18009813mg</name>
</gene>
<evidence type="ECO:0000256" key="4">
    <source>
        <dbReference type="ARBA" id="ARBA00023136"/>
    </source>
</evidence>
<evidence type="ECO:0000256" key="2">
    <source>
        <dbReference type="ARBA" id="ARBA00022692"/>
    </source>
</evidence>
<dbReference type="InterPro" id="IPR036179">
    <property type="entry name" value="Ig-like_dom_sf"/>
</dbReference>
<evidence type="ECO:0000256" key="7">
    <source>
        <dbReference type="SAM" id="SignalP"/>
    </source>
</evidence>
<dbReference type="Proteomes" id="UP000694892">
    <property type="component" value="Chromosome 1S"/>
</dbReference>
<evidence type="ECO:0000313" key="10">
    <source>
        <dbReference type="Proteomes" id="UP000694892"/>
    </source>
</evidence>
<dbReference type="SMART" id="SM00406">
    <property type="entry name" value="IGv"/>
    <property type="match status" value="1"/>
</dbReference>
<evidence type="ECO:0000256" key="3">
    <source>
        <dbReference type="ARBA" id="ARBA00022989"/>
    </source>
</evidence>
<dbReference type="SUPFAM" id="SSF48726">
    <property type="entry name" value="Immunoglobulin"/>
    <property type="match status" value="1"/>
</dbReference>
<evidence type="ECO:0000256" key="5">
    <source>
        <dbReference type="ARBA" id="ARBA00023170"/>
    </source>
</evidence>
<dbReference type="InterPro" id="IPR013783">
    <property type="entry name" value="Ig-like_fold"/>
</dbReference>
<reference evidence="10" key="1">
    <citation type="journal article" date="2016" name="Nature">
        <title>Genome evolution in the allotetraploid frog Xenopus laevis.</title>
        <authorList>
            <person name="Session A.M."/>
            <person name="Uno Y."/>
            <person name="Kwon T."/>
            <person name="Chapman J.A."/>
            <person name="Toyoda A."/>
            <person name="Takahashi S."/>
            <person name="Fukui A."/>
            <person name="Hikosaka A."/>
            <person name="Suzuki A."/>
            <person name="Kondo M."/>
            <person name="van Heeringen S.J."/>
            <person name="Quigley I."/>
            <person name="Heinz S."/>
            <person name="Ogino H."/>
            <person name="Ochi H."/>
            <person name="Hellsten U."/>
            <person name="Lyons J.B."/>
            <person name="Simakov O."/>
            <person name="Putnam N."/>
            <person name="Stites J."/>
            <person name="Kuroki Y."/>
            <person name="Tanaka T."/>
            <person name="Michiue T."/>
            <person name="Watanabe M."/>
            <person name="Bogdanovic O."/>
            <person name="Lister R."/>
            <person name="Georgiou G."/>
            <person name="Paranjpe S.S."/>
            <person name="van Kruijsbergen I."/>
            <person name="Shu S."/>
            <person name="Carlson J."/>
            <person name="Kinoshita T."/>
            <person name="Ohta Y."/>
            <person name="Mawaribuchi S."/>
            <person name="Jenkins J."/>
            <person name="Grimwood J."/>
            <person name="Schmutz J."/>
            <person name="Mitros T."/>
            <person name="Mozaffari S.V."/>
            <person name="Suzuki Y."/>
            <person name="Haramoto Y."/>
            <person name="Yamamoto T.S."/>
            <person name="Takagi C."/>
            <person name="Heald R."/>
            <person name="Miller K."/>
            <person name="Haudenschild C."/>
            <person name="Kitzman J."/>
            <person name="Nakayama T."/>
            <person name="Izutsu Y."/>
            <person name="Robert J."/>
            <person name="Fortriede J."/>
            <person name="Burns K."/>
            <person name="Lotay V."/>
            <person name="Karimi K."/>
            <person name="Yasuoka Y."/>
            <person name="Dichmann D.S."/>
            <person name="Flajnik M.F."/>
            <person name="Houston D.W."/>
            <person name="Shendure J."/>
            <person name="DuPasquier L."/>
            <person name="Vize P.D."/>
            <person name="Zorn A.M."/>
            <person name="Ito M."/>
            <person name="Marcotte E.M."/>
            <person name="Wallingford J.B."/>
            <person name="Ito Y."/>
            <person name="Asashima M."/>
            <person name="Ueno N."/>
            <person name="Matsuda Y."/>
            <person name="Veenstra G.J."/>
            <person name="Fujiyama A."/>
            <person name="Harland R.M."/>
            <person name="Taira M."/>
            <person name="Rokhsar D.S."/>
        </authorList>
    </citation>
    <scope>NUCLEOTIDE SEQUENCE [LARGE SCALE GENOMIC DNA]</scope>
    <source>
        <strain evidence="10">J</strain>
    </source>
</reference>
<evidence type="ECO:0000259" key="8">
    <source>
        <dbReference type="SMART" id="SM00406"/>
    </source>
</evidence>
<keyword evidence="3" id="KW-1133">Transmembrane helix</keyword>
<organism evidence="9 10">
    <name type="scientific">Xenopus laevis</name>
    <name type="common">African clawed frog</name>
    <dbReference type="NCBI Taxonomy" id="8355"/>
    <lineage>
        <taxon>Eukaryota</taxon>
        <taxon>Metazoa</taxon>
        <taxon>Chordata</taxon>
        <taxon>Craniata</taxon>
        <taxon>Vertebrata</taxon>
        <taxon>Euteleostomi</taxon>
        <taxon>Amphibia</taxon>
        <taxon>Batrachia</taxon>
        <taxon>Anura</taxon>
        <taxon>Pipoidea</taxon>
        <taxon>Pipidae</taxon>
        <taxon>Xenopodinae</taxon>
        <taxon>Xenopus</taxon>
        <taxon>Xenopus</taxon>
    </lineage>
</organism>
<keyword evidence="2" id="KW-0812">Transmembrane</keyword>
<dbReference type="FunFam" id="2.60.40.10:FF:003362">
    <property type="entry name" value="Immununoglobulin light chain"/>
    <property type="match status" value="1"/>
</dbReference>
<evidence type="ECO:0000256" key="1">
    <source>
        <dbReference type="ARBA" id="ARBA00004370"/>
    </source>
</evidence>
<protein>
    <recommendedName>
        <fullName evidence="8">Immunoglobulin V-set domain-containing protein</fullName>
    </recommendedName>
</protein>
<dbReference type="InterPro" id="IPR051117">
    <property type="entry name" value="TRG_var/const_region"/>
</dbReference>
<dbReference type="PANTHER" id="PTHR19256">
    <property type="entry name" value="T-CELL RECEPTOR GAMMA CHAIN"/>
    <property type="match status" value="1"/>
</dbReference>
<dbReference type="GO" id="GO:0016020">
    <property type="term" value="C:membrane"/>
    <property type="evidence" value="ECO:0007669"/>
    <property type="project" value="UniProtKB-SubCell"/>
</dbReference>
<dbReference type="InterPro" id="IPR013106">
    <property type="entry name" value="Ig_V-set"/>
</dbReference>
<keyword evidence="7" id="KW-0732">Signal</keyword>
<feature type="chain" id="PRO_5037501719" description="Immunoglobulin V-set domain-containing protein" evidence="7">
    <location>
        <begin position="20"/>
        <end position="145"/>
    </location>
</feature>
<comment type="subcellular location">
    <subcellularLocation>
        <location evidence="1">Membrane</location>
    </subcellularLocation>
</comment>
<keyword evidence="4" id="KW-0472">Membrane</keyword>
<accession>A0A974DT14</accession>
<keyword evidence="5" id="KW-0675">Receptor</keyword>
<feature type="domain" description="Immunoglobulin V-set" evidence="8">
    <location>
        <begin position="36"/>
        <end position="116"/>
    </location>
</feature>
<keyword evidence="6" id="KW-0393">Immunoglobulin domain</keyword>
<dbReference type="Pfam" id="PF07686">
    <property type="entry name" value="V-set"/>
    <property type="match status" value="1"/>
</dbReference>
<feature type="signal peptide" evidence="7">
    <location>
        <begin position="1"/>
        <end position="19"/>
    </location>
</feature>
<dbReference type="Gene3D" id="2.60.40.10">
    <property type="entry name" value="Immunoglobulins"/>
    <property type="match status" value="1"/>
</dbReference>